<dbReference type="Pfam" id="PF11256">
    <property type="entry name" value="SAV0927-like"/>
    <property type="match status" value="1"/>
</dbReference>
<dbReference type="InterPro" id="IPR021415">
    <property type="entry name" value="SAV0927-like"/>
</dbReference>
<gene>
    <name evidence="1" type="ORF">DFR57_10858</name>
</gene>
<evidence type="ECO:0000313" key="2">
    <source>
        <dbReference type="Proteomes" id="UP000252585"/>
    </source>
</evidence>
<name>A0A368XG45_9BACI</name>
<proteinExistence type="predicted"/>
<comment type="caution">
    <text evidence="1">The sequence shown here is derived from an EMBL/GenBank/DDBJ whole genome shotgun (WGS) entry which is preliminary data.</text>
</comment>
<evidence type="ECO:0000313" key="1">
    <source>
        <dbReference type="EMBL" id="RCW66962.1"/>
    </source>
</evidence>
<protein>
    <submittedName>
        <fullName evidence="1">DUF3055 family protein</fullName>
    </submittedName>
</protein>
<dbReference type="RefSeq" id="WP_114353112.1">
    <property type="nucleotide sequence ID" value="NZ_QPJJ01000008.1"/>
</dbReference>
<dbReference type="EMBL" id="QPJJ01000008">
    <property type="protein sequence ID" value="RCW66962.1"/>
    <property type="molecule type" value="Genomic_DNA"/>
</dbReference>
<dbReference type="Proteomes" id="UP000252585">
    <property type="component" value="Unassembled WGS sequence"/>
</dbReference>
<dbReference type="AlphaFoldDB" id="A0A368XG45"/>
<keyword evidence="2" id="KW-1185">Reference proteome</keyword>
<organism evidence="1 2">
    <name type="scientific">Saliterribacillus persicus</name>
    <dbReference type="NCBI Taxonomy" id="930114"/>
    <lineage>
        <taxon>Bacteria</taxon>
        <taxon>Bacillati</taxon>
        <taxon>Bacillota</taxon>
        <taxon>Bacilli</taxon>
        <taxon>Bacillales</taxon>
        <taxon>Bacillaceae</taxon>
        <taxon>Saliterribacillus</taxon>
    </lineage>
</organism>
<accession>A0A368XG45</accession>
<dbReference type="OrthoDB" id="2381902at2"/>
<reference evidence="1 2" key="1">
    <citation type="submission" date="2018-07" db="EMBL/GenBank/DDBJ databases">
        <title>Genomic Encyclopedia of Type Strains, Phase IV (KMG-IV): sequencing the most valuable type-strain genomes for metagenomic binning, comparative biology and taxonomic classification.</title>
        <authorList>
            <person name="Goeker M."/>
        </authorList>
    </citation>
    <scope>NUCLEOTIDE SEQUENCE [LARGE SCALE GENOMIC DNA]</scope>
    <source>
        <strain evidence="1 2">DSM 27696</strain>
    </source>
</reference>
<sequence>MKNISYLKDEIQDAKAQFISFKGDNKRFDLVIFTSPFFSEDKIVLDLNTNKYSKLNQETIEKTSDVEHALHYNEMEADEFRLFVKPLLKSDS</sequence>